<proteinExistence type="predicted"/>
<evidence type="ECO:0000313" key="1">
    <source>
        <dbReference type="EMBL" id="KAF8438188.1"/>
    </source>
</evidence>
<sequence length="173" mass="19451">MPYEKRTLNEGVEVRGKKMAPFILWTSRAVACSKQEKCGRTQNQYAAMRAASNVSARPMGALTNLFTSNETPLVGGGQGLSLMSFTSPSVMVRLSITVRAGSPDYEVHLQQRITEKYRERYWVAETTQREPNLKEQGLANVIIWSPLQGCSTAEKIGRHRRLLKHRDPAILVF</sequence>
<dbReference type="AlphaFoldDB" id="A0AAD4BRE8"/>
<reference evidence="1" key="2">
    <citation type="journal article" date="2020" name="Nat. Commun.">
        <title>Large-scale genome sequencing of mycorrhizal fungi provides insights into the early evolution of symbiotic traits.</title>
        <authorList>
            <person name="Miyauchi S."/>
            <person name="Kiss E."/>
            <person name="Kuo A."/>
            <person name="Drula E."/>
            <person name="Kohler A."/>
            <person name="Sanchez-Garcia M."/>
            <person name="Morin E."/>
            <person name="Andreopoulos B."/>
            <person name="Barry K.W."/>
            <person name="Bonito G."/>
            <person name="Buee M."/>
            <person name="Carver A."/>
            <person name="Chen C."/>
            <person name="Cichocki N."/>
            <person name="Clum A."/>
            <person name="Culley D."/>
            <person name="Crous P.W."/>
            <person name="Fauchery L."/>
            <person name="Girlanda M."/>
            <person name="Hayes R.D."/>
            <person name="Keri Z."/>
            <person name="LaButti K."/>
            <person name="Lipzen A."/>
            <person name="Lombard V."/>
            <person name="Magnuson J."/>
            <person name="Maillard F."/>
            <person name="Murat C."/>
            <person name="Nolan M."/>
            <person name="Ohm R.A."/>
            <person name="Pangilinan J."/>
            <person name="Pereira M.F."/>
            <person name="Perotto S."/>
            <person name="Peter M."/>
            <person name="Pfister S."/>
            <person name="Riley R."/>
            <person name="Sitrit Y."/>
            <person name="Stielow J.B."/>
            <person name="Szollosi G."/>
            <person name="Zifcakova L."/>
            <person name="Stursova M."/>
            <person name="Spatafora J.W."/>
            <person name="Tedersoo L."/>
            <person name="Vaario L.M."/>
            <person name="Yamada A."/>
            <person name="Yan M."/>
            <person name="Wang P."/>
            <person name="Xu J."/>
            <person name="Bruns T."/>
            <person name="Baldrian P."/>
            <person name="Vilgalys R."/>
            <person name="Dunand C."/>
            <person name="Henrissat B."/>
            <person name="Grigoriev I.V."/>
            <person name="Hibbett D."/>
            <person name="Nagy L.G."/>
            <person name="Martin F.M."/>
        </authorList>
    </citation>
    <scope>NUCLEOTIDE SEQUENCE</scope>
    <source>
        <strain evidence="1">BED1</strain>
    </source>
</reference>
<dbReference type="Proteomes" id="UP001194468">
    <property type="component" value="Unassembled WGS sequence"/>
</dbReference>
<evidence type="ECO:0000313" key="2">
    <source>
        <dbReference type="Proteomes" id="UP001194468"/>
    </source>
</evidence>
<accession>A0AAD4BRE8</accession>
<keyword evidence="2" id="KW-1185">Reference proteome</keyword>
<protein>
    <submittedName>
        <fullName evidence="1">Uncharacterized protein</fullName>
    </submittedName>
</protein>
<organism evidence="1 2">
    <name type="scientific">Boletus edulis BED1</name>
    <dbReference type="NCBI Taxonomy" id="1328754"/>
    <lineage>
        <taxon>Eukaryota</taxon>
        <taxon>Fungi</taxon>
        <taxon>Dikarya</taxon>
        <taxon>Basidiomycota</taxon>
        <taxon>Agaricomycotina</taxon>
        <taxon>Agaricomycetes</taxon>
        <taxon>Agaricomycetidae</taxon>
        <taxon>Boletales</taxon>
        <taxon>Boletineae</taxon>
        <taxon>Boletaceae</taxon>
        <taxon>Boletoideae</taxon>
        <taxon>Boletus</taxon>
    </lineage>
</organism>
<comment type="caution">
    <text evidence="1">The sequence shown here is derived from an EMBL/GenBank/DDBJ whole genome shotgun (WGS) entry which is preliminary data.</text>
</comment>
<reference evidence="1" key="1">
    <citation type="submission" date="2019-10" db="EMBL/GenBank/DDBJ databases">
        <authorList>
            <consortium name="DOE Joint Genome Institute"/>
            <person name="Kuo A."/>
            <person name="Miyauchi S."/>
            <person name="Kiss E."/>
            <person name="Drula E."/>
            <person name="Kohler A."/>
            <person name="Sanchez-Garcia M."/>
            <person name="Andreopoulos B."/>
            <person name="Barry K.W."/>
            <person name="Bonito G."/>
            <person name="Buee M."/>
            <person name="Carver A."/>
            <person name="Chen C."/>
            <person name="Cichocki N."/>
            <person name="Clum A."/>
            <person name="Culley D."/>
            <person name="Crous P.W."/>
            <person name="Fauchery L."/>
            <person name="Girlanda M."/>
            <person name="Hayes R."/>
            <person name="Keri Z."/>
            <person name="LaButti K."/>
            <person name="Lipzen A."/>
            <person name="Lombard V."/>
            <person name="Magnuson J."/>
            <person name="Maillard F."/>
            <person name="Morin E."/>
            <person name="Murat C."/>
            <person name="Nolan M."/>
            <person name="Ohm R."/>
            <person name="Pangilinan J."/>
            <person name="Pereira M."/>
            <person name="Perotto S."/>
            <person name="Peter M."/>
            <person name="Riley R."/>
            <person name="Sitrit Y."/>
            <person name="Stielow B."/>
            <person name="Szollosi G."/>
            <person name="Zifcakova L."/>
            <person name="Stursova M."/>
            <person name="Spatafora J.W."/>
            <person name="Tedersoo L."/>
            <person name="Vaario L.-M."/>
            <person name="Yamada A."/>
            <person name="Yan M."/>
            <person name="Wang P."/>
            <person name="Xu J."/>
            <person name="Bruns T."/>
            <person name="Baldrian P."/>
            <person name="Vilgalys R."/>
            <person name="Henrissat B."/>
            <person name="Grigoriev I.V."/>
            <person name="Hibbett D."/>
            <person name="Nagy L.G."/>
            <person name="Martin F.M."/>
        </authorList>
    </citation>
    <scope>NUCLEOTIDE SEQUENCE</scope>
    <source>
        <strain evidence="1">BED1</strain>
    </source>
</reference>
<gene>
    <name evidence="1" type="ORF">L210DRAFT_3631537</name>
</gene>
<dbReference type="EMBL" id="WHUW01000017">
    <property type="protein sequence ID" value="KAF8438188.1"/>
    <property type="molecule type" value="Genomic_DNA"/>
</dbReference>
<name>A0AAD4BRE8_BOLED</name>